<dbReference type="InterPro" id="IPR007492">
    <property type="entry name" value="LytTR_DNA-bd_dom"/>
</dbReference>
<feature type="domain" description="Response regulatory" evidence="2">
    <location>
        <begin position="2"/>
        <end position="116"/>
    </location>
</feature>
<evidence type="ECO:0000256" key="1">
    <source>
        <dbReference type="PROSITE-ProRule" id="PRU00169"/>
    </source>
</evidence>
<feature type="domain" description="HTH LytTR-type" evidence="3">
    <location>
        <begin position="138"/>
        <end position="242"/>
    </location>
</feature>
<dbReference type="Proteomes" id="UP001501577">
    <property type="component" value="Unassembled WGS sequence"/>
</dbReference>
<gene>
    <name evidence="4" type="primary">ltdR</name>
    <name evidence="4" type="ORF">GCM10019998_19420</name>
</gene>
<dbReference type="Gene3D" id="3.40.50.2300">
    <property type="match status" value="1"/>
</dbReference>
<organism evidence="4 5">
    <name type="scientific">Tetragenococcus solitarius</name>
    <dbReference type="NCBI Taxonomy" id="71453"/>
    <lineage>
        <taxon>Bacteria</taxon>
        <taxon>Bacillati</taxon>
        <taxon>Bacillota</taxon>
        <taxon>Bacilli</taxon>
        <taxon>Lactobacillales</taxon>
        <taxon>Enterococcaceae</taxon>
        <taxon>Tetragenococcus</taxon>
    </lineage>
</organism>
<sequence>MDVLLVDDEALARNELKYLLNQCEGVFSITEASTVQEALEILLTESIDIAFLDIQLTNESGLDLADKMAKMSHPPAFVFATAYDEYAIEAFEKDAQDYILKPFELKRVQEAVRRVQSRFGLKHTASKEKQEALTKKNVPIQEKDRIVMVNINDILALEVSRGETKVYTKEKVYHTQSSLSDWEQKLDSPDFMRVHRSFIVKVDAIKEIQPWFNHTYQLTITDELKVPVSRSYIKKFKEKVGI</sequence>
<evidence type="ECO:0000259" key="3">
    <source>
        <dbReference type="PROSITE" id="PS50930"/>
    </source>
</evidence>
<keyword evidence="1" id="KW-0597">Phosphoprotein</keyword>
<dbReference type="RefSeq" id="WP_068706673.1">
    <property type="nucleotide sequence ID" value="NZ_BAAAXQ010000064.1"/>
</dbReference>
<dbReference type="SMART" id="SM00850">
    <property type="entry name" value="LytTR"/>
    <property type="match status" value="1"/>
</dbReference>
<dbReference type="SUPFAM" id="SSF52172">
    <property type="entry name" value="CheY-like"/>
    <property type="match status" value="1"/>
</dbReference>
<dbReference type="SMART" id="SM00448">
    <property type="entry name" value="REC"/>
    <property type="match status" value="1"/>
</dbReference>
<dbReference type="EMBL" id="BAAAXQ010000064">
    <property type="protein sequence ID" value="GAA3022906.1"/>
    <property type="molecule type" value="Genomic_DNA"/>
</dbReference>
<dbReference type="PANTHER" id="PTHR37299">
    <property type="entry name" value="TRANSCRIPTIONAL REGULATOR-RELATED"/>
    <property type="match status" value="1"/>
</dbReference>
<accession>A0ABN3Y9N8</accession>
<evidence type="ECO:0000313" key="5">
    <source>
        <dbReference type="Proteomes" id="UP001501577"/>
    </source>
</evidence>
<evidence type="ECO:0000259" key="2">
    <source>
        <dbReference type="PROSITE" id="PS50110"/>
    </source>
</evidence>
<proteinExistence type="predicted"/>
<dbReference type="Gene3D" id="2.40.50.40">
    <property type="match status" value="1"/>
</dbReference>
<dbReference type="PANTHER" id="PTHR37299:SF1">
    <property type="entry name" value="STAGE 0 SPORULATION PROTEIN A HOMOLOG"/>
    <property type="match status" value="1"/>
</dbReference>
<evidence type="ECO:0000313" key="4">
    <source>
        <dbReference type="EMBL" id="GAA3022906.1"/>
    </source>
</evidence>
<reference evidence="4 5" key="1">
    <citation type="journal article" date="2019" name="Int. J. Syst. Evol. Microbiol.">
        <title>The Global Catalogue of Microorganisms (GCM) 10K type strain sequencing project: providing services to taxonomists for standard genome sequencing and annotation.</title>
        <authorList>
            <consortium name="The Broad Institute Genomics Platform"/>
            <consortium name="The Broad Institute Genome Sequencing Center for Infectious Disease"/>
            <person name="Wu L."/>
            <person name="Ma J."/>
        </authorList>
    </citation>
    <scope>NUCLEOTIDE SEQUENCE [LARGE SCALE GENOMIC DNA]</scope>
    <source>
        <strain evidence="4 5">JCM 8736</strain>
    </source>
</reference>
<comment type="caution">
    <text evidence="4">The sequence shown here is derived from an EMBL/GenBank/DDBJ whole genome shotgun (WGS) entry which is preliminary data.</text>
</comment>
<dbReference type="InterPro" id="IPR046947">
    <property type="entry name" value="LytR-like"/>
</dbReference>
<dbReference type="PROSITE" id="PS50930">
    <property type="entry name" value="HTH_LYTTR"/>
    <property type="match status" value="1"/>
</dbReference>
<protein>
    <submittedName>
        <fullName evidence="4">Response regulator transcription factor LtdR</fullName>
    </submittedName>
</protein>
<dbReference type="PROSITE" id="PS50110">
    <property type="entry name" value="RESPONSE_REGULATORY"/>
    <property type="match status" value="1"/>
</dbReference>
<dbReference type="InterPro" id="IPR001789">
    <property type="entry name" value="Sig_transdc_resp-reg_receiver"/>
</dbReference>
<name>A0ABN3Y9N8_9ENTE</name>
<feature type="modified residue" description="4-aspartylphosphate" evidence="1">
    <location>
        <position position="53"/>
    </location>
</feature>
<keyword evidence="5" id="KW-1185">Reference proteome</keyword>
<dbReference type="Pfam" id="PF04397">
    <property type="entry name" value="LytTR"/>
    <property type="match status" value="1"/>
</dbReference>
<dbReference type="Gene3D" id="2.20.25.10">
    <property type="match status" value="1"/>
</dbReference>
<dbReference type="InterPro" id="IPR011006">
    <property type="entry name" value="CheY-like_superfamily"/>
</dbReference>
<dbReference type="Pfam" id="PF00072">
    <property type="entry name" value="Response_reg"/>
    <property type="match status" value="1"/>
</dbReference>